<dbReference type="GO" id="GO:0005975">
    <property type="term" value="P:carbohydrate metabolic process"/>
    <property type="evidence" value="ECO:0007669"/>
    <property type="project" value="UniProtKB-ARBA"/>
</dbReference>
<dbReference type="InterPro" id="IPR013783">
    <property type="entry name" value="Ig-like_fold"/>
</dbReference>
<evidence type="ECO:0000256" key="5">
    <source>
        <dbReference type="SAM" id="MobiDB-lite"/>
    </source>
</evidence>
<keyword evidence="4" id="KW-0378">Hydrolase</keyword>
<keyword evidence="6" id="KW-0472">Membrane</keyword>
<accession>A0A1H9XF95</accession>
<evidence type="ECO:0000256" key="1">
    <source>
        <dbReference type="ARBA" id="ARBA00004613"/>
    </source>
</evidence>
<evidence type="ECO:0000256" key="2">
    <source>
        <dbReference type="ARBA" id="ARBA00022525"/>
    </source>
</evidence>
<dbReference type="SMART" id="SM00327">
    <property type="entry name" value="VWA"/>
    <property type="match status" value="1"/>
</dbReference>
<gene>
    <name evidence="9" type="ORF">SAMN04488000_13444</name>
</gene>
<evidence type="ECO:0000259" key="7">
    <source>
        <dbReference type="PROSITE" id="PS50093"/>
    </source>
</evidence>
<dbReference type="AlphaFoldDB" id="A0A1H9XF95"/>
<name>A0A1H9XF95_9PSEU</name>
<feature type="region of interest" description="Disordered" evidence="5">
    <location>
        <begin position="133"/>
        <end position="160"/>
    </location>
</feature>
<sequence>MSVLLAAAPVTVAQAQPATCGEVEIVAFSDTGETLDRIIGTAGVTVHRVTHPPIASTDFFNGNEALFDSVEHSRFLGGEYLRQRYEECGSAGTRFILAGHSQGVLAAREVALDVPAAWIAGVFGVGDPAQKAGARGVTGGGADGNGLHRQRVGKDDGTASSDPFYDLPVPVFLFCHDDDPVCAGTPSPDLGPHFGYGEAPEERQELALRLRDLVEAAPAPLPDPGPADLMFAIDTTGSMTPFLAAAAASAESTADALRALSSKARVGLVEYRDHGGGRAARTVVPLTEDFAAFESGLRGLRADDGGDTPEAVHFGLVTALGADWDRGAARALIVLGDGPAHDPEPVTGLTAAALTDIARGVAPLPGGAASARTVTGPGTGVRIPPVPVYALAANDSLSAQMGPITTATGGAVFPIKTSDEVGKSVVRVIEDATTAPAAGLRAAATVLAGTRTTLSGLGSSRAGDATFAFDFDDDGAIDRSGLDATATHTYPAPGGTKARLVVTDRRGRSSEAVVDVEVRAPDSLDRADPRPSASTGDLTFTAATGVGCVLLGCGILLLVTARRRGRQ</sequence>
<dbReference type="Gene3D" id="3.40.50.410">
    <property type="entry name" value="von Willebrand factor, type A domain"/>
    <property type="match status" value="1"/>
</dbReference>
<dbReference type="SUPFAM" id="SSF53300">
    <property type="entry name" value="vWA-like"/>
    <property type="match status" value="1"/>
</dbReference>
<dbReference type="InterPro" id="IPR029058">
    <property type="entry name" value="AB_hydrolase_fold"/>
</dbReference>
<keyword evidence="10" id="KW-1185">Reference proteome</keyword>
<keyword evidence="3" id="KW-0732">Signal</keyword>
<evidence type="ECO:0000256" key="3">
    <source>
        <dbReference type="ARBA" id="ARBA00022729"/>
    </source>
</evidence>
<dbReference type="STRING" id="65499.SAMN04488000_13444"/>
<feature type="domain" description="VWFA" evidence="8">
    <location>
        <begin position="228"/>
        <end position="429"/>
    </location>
</feature>
<dbReference type="Gene3D" id="2.60.40.10">
    <property type="entry name" value="Immunoglobulins"/>
    <property type="match status" value="1"/>
</dbReference>
<dbReference type="RefSeq" id="WP_177230222.1">
    <property type="nucleotide sequence ID" value="NZ_FOFV01000034.1"/>
</dbReference>
<keyword evidence="6" id="KW-0812">Transmembrane</keyword>
<reference evidence="10" key="1">
    <citation type="submission" date="2016-10" db="EMBL/GenBank/DDBJ databases">
        <authorList>
            <person name="Varghese N."/>
            <person name="Submissions S."/>
        </authorList>
    </citation>
    <scope>NUCLEOTIDE SEQUENCE [LARGE SCALE GENOMIC DNA]</scope>
    <source>
        <strain evidence="10">DSM 44437</strain>
    </source>
</reference>
<dbReference type="PROSITE" id="PS50093">
    <property type="entry name" value="PKD"/>
    <property type="match status" value="1"/>
</dbReference>
<feature type="transmembrane region" description="Helical" evidence="6">
    <location>
        <begin position="538"/>
        <end position="559"/>
    </location>
</feature>
<dbReference type="SUPFAM" id="SSF53474">
    <property type="entry name" value="alpha/beta-Hydrolases"/>
    <property type="match status" value="1"/>
</dbReference>
<dbReference type="CDD" id="cd00146">
    <property type="entry name" value="PKD"/>
    <property type="match status" value="1"/>
</dbReference>
<dbReference type="Pfam" id="PF18911">
    <property type="entry name" value="PKD_4"/>
    <property type="match status" value="1"/>
</dbReference>
<dbReference type="InterPro" id="IPR000675">
    <property type="entry name" value="Cutinase/axe"/>
</dbReference>
<dbReference type="InterPro" id="IPR052969">
    <property type="entry name" value="Thr-specific_kinase-like"/>
</dbReference>
<dbReference type="CDD" id="cd00198">
    <property type="entry name" value="vWFA"/>
    <property type="match status" value="1"/>
</dbReference>
<dbReference type="InterPro" id="IPR036465">
    <property type="entry name" value="vWFA_dom_sf"/>
</dbReference>
<proteinExistence type="predicted"/>
<dbReference type="PROSITE" id="PS50234">
    <property type="entry name" value="VWFA"/>
    <property type="match status" value="1"/>
</dbReference>
<evidence type="ECO:0000256" key="4">
    <source>
        <dbReference type="ARBA" id="ARBA00022801"/>
    </source>
</evidence>
<dbReference type="InterPro" id="IPR056861">
    <property type="entry name" value="HMCN1-like_VWA"/>
</dbReference>
<organism evidence="9 10">
    <name type="scientific">Lentzea albida</name>
    <dbReference type="NCBI Taxonomy" id="65499"/>
    <lineage>
        <taxon>Bacteria</taxon>
        <taxon>Bacillati</taxon>
        <taxon>Actinomycetota</taxon>
        <taxon>Actinomycetes</taxon>
        <taxon>Pseudonocardiales</taxon>
        <taxon>Pseudonocardiaceae</taxon>
        <taxon>Lentzea</taxon>
    </lineage>
</organism>
<evidence type="ECO:0000313" key="10">
    <source>
        <dbReference type="Proteomes" id="UP000199503"/>
    </source>
</evidence>
<comment type="subcellular location">
    <subcellularLocation>
        <location evidence="1">Secreted</location>
    </subcellularLocation>
</comment>
<dbReference type="InterPro" id="IPR035986">
    <property type="entry name" value="PKD_dom_sf"/>
</dbReference>
<keyword evidence="6" id="KW-1133">Transmembrane helix</keyword>
<dbReference type="GO" id="GO:0016787">
    <property type="term" value="F:hydrolase activity"/>
    <property type="evidence" value="ECO:0007669"/>
    <property type="project" value="UniProtKB-KW"/>
</dbReference>
<keyword evidence="2" id="KW-0964">Secreted</keyword>
<dbReference type="PANTHER" id="PTHR47763">
    <property type="entry name" value="ALPHA-PROTEIN KINASE VWKA"/>
    <property type="match status" value="1"/>
</dbReference>
<feature type="domain" description="PKD" evidence="7">
    <location>
        <begin position="435"/>
        <end position="525"/>
    </location>
</feature>
<dbReference type="Proteomes" id="UP000199503">
    <property type="component" value="Unassembled WGS sequence"/>
</dbReference>
<dbReference type="SMART" id="SM01110">
    <property type="entry name" value="Cutinase"/>
    <property type="match status" value="1"/>
</dbReference>
<evidence type="ECO:0000256" key="6">
    <source>
        <dbReference type="SAM" id="Phobius"/>
    </source>
</evidence>
<evidence type="ECO:0000313" key="9">
    <source>
        <dbReference type="EMBL" id="SES44795.1"/>
    </source>
</evidence>
<dbReference type="Pfam" id="PF25106">
    <property type="entry name" value="VWA_4"/>
    <property type="match status" value="1"/>
</dbReference>
<dbReference type="Gene3D" id="3.40.50.1820">
    <property type="entry name" value="alpha/beta hydrolase"/>
    <property type="match status" value="1"/>
</dbReference>
<dbReference type="InterPro" id="IPR002035">
    <property type="entry name" value="VWF_A"/>
</dbReference>
<dbReference type="EMBL" id="FOFV01000034">
    <property type="protein sequence ID" value="SES44795.1"/>
    <property type="molecule type" value="Genomic_DNA"/>
</dbReference>
<protein>
    <submittedName>
        <fullName evidence="9">von Willebrand factor type A domain-containing protein</fullName>
    </submittedName>
</protein>
<dbReference type="InterPro" id="IPR000601">
    <property type="entry name" value="PKD_dom"/>
</dbReference>
<evidence type="ECO:0000259" key="8">
    <source>
        <dbReference type="PROSITE" id="PS50234"/>
    </source>
</evidence>
<dbReference type="SUPFAM" id="SSF49299">
    <property type="entry name" value="PKD domain"/>
    <property type="match status" value="1"/>
</dbReference>